<evidence type="ECO:0000313" key="2">
    <source>
        <dbReference type="Proteomes" id="UP001377168"/>
    </source>
</evidence>
<comment type="caution">
    <text evidence="1">The sequence shown here is derived from an EMBL/GenBank/DDBJ whole genome shotgun (WGS) entry which is preliminary data.</text>
</comment>
<gene>
    <name evidence="1" type="ORF">WKI67_01440</name>
</gene>
<proteinExistence type="predicted"/>
<evidence type="ECO:0000313" key="1">
    <source>
        <dbReference type="EMBL" id="MEJ8632144.1"/>
    </source>
</evidence>
<reference evidence="1" key="1">
    <citation type="submission" date="2024-03" db="EMBL/GenBank/DDBJ databases">
        <title>Novel Streptomyces species of biotechnological and ecological value are a feature of Machair soil.</title>
        <authorList>
            <person name="Prole J.R."/>
            <person name="Goodfellow M."/>
            <person name="Allenby N."/>
            <person name="Ward A.C."/>
        </authorList>
    </citation>
    <scope>NUCLEOTIDE SEQUENCE</scope>
    <source>
        <strain evidence="1">MS2.AVA.5</strain>
    </source>
</reference>
<organism evidence="1 2">
    <name type="scientific">Streptomyces achmelvichensis</name>
    <dbReference type="NCBI Taxonomy" id="3134111"/>
    <lineage>
        <taxon>Bacteria</taxon>
        <taxon>Bacillati</taxon>
        <taxon>Actinomycetota</taxon>
        <taxon>Actinomycetes</taxon>
        <taxon>Kitasatosporales</taxon>
        <taxon>Streptomycetaceae</taxon>
        <taxon>Streptomyces</taxon>
    </lineage>
</organism>
<accession>A0ACC6PL34</accession>
<sequence length="110" mass="10457">MPAAVRLGDATSHIPNPTALPVPAGTGAVTGPPMAANVLIAGQPAAVAGSLCTCSVPFPAPPSPPPPPMPLIPASPPRVLIAGIPAATTGDQLMCGATVVGGCPTVKLGG</sequence>
<protein>
    <submittedName>
        <fullName evidence="1">PAAR domain-containing protein</fullName>
    </submittedName>
</protein>
<dbReference type="Proteomes" id="UP001377168">
    <property type="component" value="Unassembled WGS sequence"/>
</dbReference>
<name>A0ACC6PL34_9ACTN</name>
<dbReference type="EMBL" id="JBBKAJ010000005">
    <property type="protein sequence ID" value="MEJ8632144.1"/>
    <property type="molecule type" value="Genomic_DNA"/>
</dbReference>
<keyword evidence="2" id="KW-1185">Reference proteome</keyword>